<gene>
    <name evidence="2" type="ORF">J7337_007718</name>
</gene>
<evidence type="ECO:0000256" key="1">
    <source>
        <dbReference type="SAM" id="MobiDB-lite"/>
    </source>
</evidence>
<keyword evidence="3" id="KW-1185">Reference proteome</keyword>
<protein>
    <submittedName>
        <fullName evidence="2">Uncharacterized protein</fullName>
    </submittedName>
</protein>
<evidence type="ECO:0000313" key="3">
    <source>
        <dbReference type="Proteomes" id="UP000827133"/>
    </source>
</evidence>
<sequence length="269" mass="31196">MSQPPTAKSTHIHTIWGRRPMSRIKNLIALFVPMEEFQLQEFIEKHKLRHIGVWDDGIRLTIPLHNKTPQKALADLAALMEIGKLDKYYEFVAYAPTNDPEEFDRGDNGEEPVVQNVKRAFVQIKAKRNSLPTDQTHPTQLQKTMSEPTSVTRPTHIHTVWRKRKLSTSQKFLSKATENPEKKLNQFIVKHKICWNSKWDDKLRLTIKLPSNKSPEETVGDFCALMQDEGLDKYWEYVTQAHTDDPNNVDPRVYKNDQDLQKEAVANNS</sequence>
<accession>A0A9P8DHJ8</accession>
<dbReference type="KEGG" id="fmu:J7337_007718"/>
<feature type="compositionally biased region" description="Polar residues" evidence="1">
    <location>
        <begin position="131"/>
        <end position="153"/>
    </location>
</feature>
<evidence type="ECO:0000313" key="2">
    <source>
        <dbReference type="EMBL" id="KAG9502008.1"/>
    </source>
</evidence>
<feature type="region of interest" description="Disordered" evidence="1">
    <location>
        <begin position="131"/>
        <end position="155"/>
    </location>
</feature>
<dbReference type="RefSeq" id="XP_044681008.1">
    <property type="nucleotide sequence ID" value="XM_044825351.1"/>
</dbReference>
<proteinExistence type="predicted"/>
<name>A0A9P8DHJ8_9HYPO</name>
<dbReference type="GeneID" id="68315574"/>
<dbReference type="EMBL" id="JAHBCI010000005">
    <property type="protein sequence ID" value="KAG9502008.1"/>
    <property type="molecule type" value="Genomic_DNA"/>
</dbReference>
<comment type="caution">
    <text evidence="2">The sequence shown here is derived from an EMBL/GenBank/DDBJ whole genome shotgun (WGS) entry which is preliminary data.</text>
</comment>
<dbReference type="AlphaFoldDB" id="A0A9P8DHJ8"/>
<reference evidence="2" key="1">
    <citation type="journal article" date="2021" name="Mol. Plant Microbe Interact.">
        <title>Telomere to telomere genome assembly of Fusarium musae F31, causal agent of crown rot disease of banana.</title>
        <authorList>
            <person name="Degradi L."/>
            <person name="Tava V."/>
            <person name="Kunova A."/>
            <person name="Cortesi P."/>
            <person name="Saracchi M."/>
            <person name="Pasquali M."/>
        </authorList>
    </citation>
    <scope>NUCLEOTIDE SEQUENCE</scope>
    <source>
        <strain evidence="2">F31</strain>
    </source>
</reference>
<dbReference type="Proteomes" id="UP000827133">
    <property type="component" value="Unassembled WGS sequence"/>
</dbReference>
<organism evidence="2 3">
    <name type="scientific">Fusarium musae</name>
    <dbReference type="NCBI Taxonomy" id="1042133"/>
    <lineage>
        <taxon>Eukaryota</taxon>
        <taxon>Fungi</taxon>
        <taxon>Dikarya</taxon>
        <taxon>Ascomycota</taxon>
        <taxon>Pezizomycotina</taxon>
        <taxon>Sordariomycetes</taxon>
        <taxon>Hypocreomycetidae</taxon>
        <taxon>Hypocreales</taxon>
        <taxon>Nectriaceae</taxon>
        <taxon>Fusarium</taxon>
    </lineage>
</organism>